<reference evidence="2" key="1">
    <citation type="submission" date="2022-12" db="EMBL/GenBank/DDBJ databases">
        <authorList>
            <person name="Webb A."/>
        </authorList>
    </citation>
    <scope>NUCLEOTIDE SEQUENCE</scope>
    <source>
        <strain evidence="2">Hp1</strain>
    </source>
</reference>
<proteinExistence type="predicted"/>
<dbReference type="Proteomes" id="UP001162031">
    <property type="component" value="Unassembled WGS sequence"/>
</dbReference>
<dbReference type="EMBL" id="CANTFL010001401">
    <property type="protein sequence ID" value="CAI5738847.1"/>
    <property type="molecule type" value="Genomic_DNA"/>
</dbReference>
<evidence type="ECO:0000256" key="1">
    <source>
        <dbReference type="SAM" id="MobiDB-lite"/>
    </source>
</evidence>
<keyword evidence="3" id="KW-1185">Reference proteome</keyword>
<dbReference type="AlphaFoldDB" id="A0AAV0UPK8"/>
<evidence type="ECO:0000313" key="3">
    <source>
        <dbReference type="Proteomes" id="UP001162031"/>
    </source>
</evidence>
<gene>
    <name evidence="2" type="ORF">HBR001_LOCUS7622</name>
</gene>
<feature type="region of interest" description="Disordered" evidence="1">
    <location>
        <begin position="1"/>
        <end position="21"/>
    </location>
</feature>
<sequence length="85" mass="9553">MNSKDAATRAAKRKHATSGGRKLMRWVAARRQLFERTLPYTTRLNSAPHFHLRAPLASIKGSGIPVEDGSISEQRLVQYIEYISS</sequence>
<evidence type="ECO:0000313" key="2">
    <source>
        <dbReference type="EMBL" id="CAI5738847.1"/>
    </source>
</evidence>
<organism evidence="2 3">
    <name type="scientific">Hyaloperonospora brassicae</name>
    <name type="common">Brassica downy mildew</name>
    <name type="synonym">Peronospora brassicae</name>
    <dbReference type="NCBI Taxonomy" id="162125"/>
    <lineage>
        <taxon>Eukaryota</taxon>
        <taxon>Sar</taxon>
        <taxon>Stramenopiles</taxon>
        <taxon>Oomycota</taxon>
        <taxon>Peronosporomycetes</taxon>
        <taxon>Peronosporales</taxon>
        <taxon>Peronosporaceae</taxon>
        <taxon>Hyaloperonospora</taxon>
    </lineage>
</organism>
<name>A0AAV0UPK8_HYABA</name>
<accession>A0AAV0UPK8</accession>
<comment type="caution">
    <text evidence="2">The sequence shown here is derived from an EMBL/GenBank/DDBJ whole genome shotgun (WGS) entry which is preliminary data.</text>
</comment>
<protein>
    <submittedName>
        <fullName evidence="2">Uncharacterized protein</fullName>
    </submittedName>
</protein>